<proteinExistence type="predicted"/>
<protein>
    <submittedName>
        <fullName evidence="6">CvpA family protein</fullName>
    </submittedName>
</protein>
<organism evidence="6 7">
    <name type="scientific">Candidatus Merdiplasma excrementigallinarum</name>
    <dbReference type="NCBI Taxonomy" id="2840864"/>
    <lineage>
        <taxon>Bacteria</taxon>
        <taxon>Bacillati</taxon>
        <taxon>Bacillota</taxon>
        <taxon>Clostridia</taxon>
        <taxon>Lachnospirales</taxon>
        <taxon>Lachnospiraceae</taxon>
        <taxon>Lachnospiraceae incertae sedis</taxon>
        <taxon>Candidatus Merdiplasma</taxon>
    </lineage>
</organism>
<comment type="subcellular location">
    <subcellularLocation>
        <location evidence="1">Membrane</location>
        <topology evidence="1">Multi-pass membrane protein</topology>
    </subcellularLocation>
</comment>
<sequence length="295" mass="32527">MNILTIVILAIFLLFAWSGFQKGLIRKLAGIVSLALSVILVSVALPYITDFLKSETPVYELLVDRCEEVVGDQAISSLLGGESKDGGIDRDQIKSLMDQYGMDSSVVDAMSDEQLEELAGQYFQEYLNQSGEQESGAVSSLSKIEQTKLIQNLPIPSFLKEMMINYNNSEGYERLQVSDFGSYVVHFFANIILNILAFVVTLLVVQLVLWTGLTALDLFSRLPLLNFLNRIGGLAIGAVQGLLVVWVIFLIISALSATDTGMMLMEMIDQSTILRPMYDGNLFMKIAVQALSGIM</sequence>
<evidence type="ECO:0000313" key="6">
    <source>
        <dbReference type="EMBL" id="HIV23273.1"/>
    </source>
</evidence>
<dbReference type="GO" id="GO:0009403">
    <property type="term" value="P:toxin biosynthetic process"/>
    <property type="evidence" value="ECO:0007669"/>
    <property type="project" value="InterPro"/>
</dbReference>
<evidence type="ECO:0000256" key="2">
    <source>
        <dbReference type="ARBA" id="ARBA00022692"/>
    </source>
</evidence>
<dbReference type="EMBL" id="DVOS01000042">
    <property type="protein sequence ID" value="HIV23273.1"/>
    <property type="molecule type" value="Genomic_DNA"/>
</dbReference>
<reference evidence="6" key="2">
    <citation type="journal article" date="2021" name="PeerJ">
        <title>Extensive microbial diversity within the chicken gut microbiome revealed by metagenomics and culture.</title>
        <authorList>
            <person name="Gilroy R."/>
            <person name="Ravi A."/>
            <person name="Getino M."/>
            <person name="Pursley I."/>
            <person name="Horton D.L."/>
            <person name="Alikhan N.F."/>
            <person name="Baker D."/>
            <person name="Gharbi K."/>
            <person name="Hall N."/>
            <person name="Watson M."/>
            <person name="Adriaenssens E.M."/>
            <person name="Foster-Nyarko E."/>
            <person name="Jarju S."/>
            <person name="Secka A."/>
            <person name="Antonio M."/>
            <person name="Oren A."/>
            <person name="Chaudhuri R.R."/>
            <person name="La Ragione R."/>
            <person name="Hildebrand F."/>
            <person name="Pallen M.J."/>
        </authorList>
    </citation>
    <scope>NUCLEOTIDE SEQUENCE</scope>
    <source>
        <strain evidence="6">ChiBcec6-7307</strain>
    </source>
</reference>
<dbReference type="InterPro" id="IPR003825">
    <property type="entry name" value="Colicin-V_CvpA"/>
</dbReference>
<evidence type="ECO:0000313" key="7">
    <source>
        <dbReference type="Proteomes" id="UP000886889"/>
    </source>
</evidence>
<dbReference type="GO" id="GO:0016020">
    <property type="term" value="C:membrane"/>
    <property type="evidence" value="ECO:0007669"/>
    <property type="project" value="UniProtKB-SubCell"/>
</dbReference>
<keyword evidence="2 5" id="KW-0812">Transmembrane</keyword>
<dbReference type="PANTHER" id="PTHR37306">
    <property type="entry name" value="COLICIN V PRODUCTION PROTEIN"/>
    <property type="match status" value="1"/>
</dbReference>
<keyword evidence="3 5" id="KW-1133">Transmembrane helix</keyword>
<feature type="transmembrane region" description="Helical" evidence="5">
    <location>
        <begin position="183"/>
        <end position="211"/>
    </location>
</feature>
<evidence type="ECO:0000256" key="4">
    <source>
        <dbReference type="ARBA" id="ARBA00023136"/>
    </source>
</evidence>
<keyword evidence="4 5" id="KW-0472">Membrane</keyword>
<name>A0A9D1P0E9_9FIRM</name>
<evidence type="ECO:0000256" key="5">
    <source>
        <dbReference type="SAM" id="Phobius"/>
    </source>
</evidence>
<feature type="transmembrane region" description="Helical" evidence="5">
    <location>
        <begin position="28"/>
        <end position="48"/>
    </location>
</feature>
<gene>
    <name evidence="6" type="ORF">IAC80_04970</name>
</gene>
<dbReference type="Pfam" id="PF02674">
    <property type="entry name" value="Colicin_V"/>
    <property type="match status" value="1"/>
</dbReference>
<evidence type="ECO:0000256" key="1">
    <source>
        <dbReference type="ARBA" id="ARBA00004141"/>
    </source>
</evidence>
<dbReference type="PANTHER" id="PTHR37306:SF1">
    <property type="entry name" value="COLICIN V PRODUCTION PROTEIN"/>
    <property type="match status" value="1"/>
</dbReference>
<dbReference type="Proteomes" id="UP000886889">
    <property type="component" value="Unassembled WGS sequence"/>
</dbReference>
<reference evidence="6" key="1">
    <citation type="submission" date="2020-10" db="EMBL/GenBank/DDBJ databases">
        <authorList>
            <person name="Gilroy R."/>
        </authorList>
    </citation>
    <scope>NUCLEOTIDE SEQUENCE</scope>
    <source>
        <strain evidence="6">ChiBcec6-7307</strain>
    </source>
</reference>
<comment type="caution">
    <text evidence="6">The sequence shown here is derived from an EMBL/GenBank/DDBJ whole genome shotgun (WGS) entry which is preliminary data.</text>
</comment>
<evidence type="ECO:0000256" key="3">
    <source>
        <dbReference type="ARBA" id="ARBA00022989"/>
    </source>
</evidence>
<dbReference type="AlphaFoldDB" id="A0A9D1P0E9"/>
<accession>A0A9D1P0E9</accession>
<feature type="transmembrane region" description="Helical" evidence="5">
    <location>
        <begin position="231"/>
        <end position="257"/>
    </location>
</feature>